<dbReference type="Pfam" id="PF13609">
    <property type="entry name" value="Porin_4"/>
    <property type="match status" value="1"/>
</dbReference>
<dbReference type="GO" id="GO:0046930">
    <property type="term" value="C:pore complex"/>
    <property type="evidence" value="ECO:0007669"/>
    <property type="project" value="UniProtKB-KW"/>
</dbReference>
<accession>A0A3S2VX45</accession>
<dbReference type="InterPro" id="IPR023614">
    <property type="entry name" value="Porin_dom_sf"/>
</dbReference>
<dbReference type="RefSeq" id="WP_128198484.1">
    <property type="nucleotide sequence ID" value="NZ_SACT01000003.1"/>
</dbReference>
<comment type="subunit">
    <text evidence="2">Homotrimer.</text>
</comment>
<evidence type="ECO:0000256" key="7">
    <source>
        <dbReference type="ARBA" id="ARBA00023065"/>
    </source>
</evidence>
<name>A0A3S2VX45_9BURK</name>
<keyword evidence="8" id="KW-0626">Porin</keyword>
<keyword evidence="5" id="KW-0812">Transmembrane</keyword>
<feature type="signal peptide" evidence="11">
    <location>
        <begin position="1"/>
        <end position="28"/>
    </location>
</feature>
<evidence type="ECO:0000256" key="6">
    <source>
        <dbReference type="ARBA" id="ARBA00022729"/>
    </source>
</evidence>
<dbReference type="GO" id="GO:0006811">
    <property type="term" value="P:monoatomic ion transport"/>
    <property type="evidence" value="ECO:0007669"/>
    <property type="project" value="UniProtKB-KW"/>
</dbReference>
<keyword evidence="9" id="KW-0472">Membrane</keyword>
<sequence length="330" mass="34084">MRVQSLAVAARAALAAGACLVAALPASAQSSLSMYGLVDMSVGSFKNPGADATKGVVSGNMTTSYFGLKGSEDLGGGLTASFAIESFMRSDTGAAGRFNGDTFWARSSWVGLSTPSLGALNIGRNTTSLFVNTLLFNAFGDSFGFSPSIRHTFTSGTVTGDTGWSDSIKYSSPKFGGLSFTAHVAAGEANGGKNGGLSALYFGGPLALGFAWQSVSKGDTVDNTKAWQLGGSYALGDAKLFAQYGNVDNDATGNGYDITGLGTSVKFGAGSLLAQWGRISPDTGAKRTTFSLGYDYFVSKRTDLYAVYMSDKLSGLSSGTSYAVGIRHRF</sequence>
<keyword evidence="3" id="KW-0813">Transport</keyword>
<keyword evidence="6 11" id="KW-0732">Signal</keyword>
<evidence type="ECO:0000256" key="1">
    <source>
        <dbReference type="ARBA" id="ARBA00004571"/>
    </source>
</evidence>
<evidence type="ECO:0000256" key="4">
    <source>
        <dbReference type="ARBA" id="ARBA00022452"/>
    </source>
</evidence>
<evidence type="ECO:0000256" key="10">
    <source>
        <dbReference type="ARBA" id="ARBA00023237"/>
    </source>
</evidence>
<gene>
    <name evidence="13" type="ORF">ENE75_11710</name>
</gene>
<evidence type="ECO:0000256" key="2">
    <source>
        <dbReference type="ARBA" id="ARBA00011233"/>
    </source>
</evidence>
<dbReference type="Proteomes" id="UP000288178">
    <property type="component" value="Unassembled WGS sequence"/>
</dbReference>
<dbReference type="SUPFAM" id="SSF56935">
    <property type="entry name" value="Porins"/>
    <property type="match status" value="1"/>
</dbReference>
<evidence type="ECO:0000256" key="8">
    <source>
        <dbReference type="ARBA" id="ARBA00023114"/>
    </source>
</evidence>
<dbReference type="GO" id="GO:0015288">
    <property type="term" value="F:porin activity"/>
    <property type="evidence" value="ECO:0007669"/>
    <property type="project" value="UniProtKB-KW"/>
</dbReference>
<dbReference type="PANTHER" id="PTHR34501">
    <property type="entry name" value="PROTEIN YDDL-RELATED"/>
    <property type="match status" value="1"/>
</dbReference>
<dbReference type="EMBL" id="SACT01000003">
    <property type="protein sequence ID" value="RVT51483.1"/>
    <property type="molecule type" value="Genomic_DNA"/>
</dbReference>
<dbReference type="AlphaFoldDB" id="A0A3S2VX45"/>
<protein>
    <submittedName>
        <fullName evidence="13">Porin</fullName>
    </submittedName>
</protein>
<proteinExistence type="predicted"/>
<dbReference type="CDD" id="cd00342">
    <property type="entry name" value="gram_neg_porins"/>
    <property type="match status" value="1"/>
</dbReference>
<evidence type="ECO:0000313" key="14">
    <source>
        <dbReference type="Proteomes" id="UP000288178"/>
    </source>
</evidence>
<dbReference type="Gene3D" id="2.40.160.10">
    <property type="entry name" value="Porin"/>
    <property type="match status" value="1"/>
</dbReference>
<evidence type="ECO:0000259" key="12">
    <source>
        <dbReference type="Pfam" id="PF13609"/>
    </source>
</evidence>
<dbReference type="GO" id="GO:0009279">
    <property type="term" value="C:cell outer membrane"/>
    <property type="evidence" value="ECO:0007669"/>
    <property type="project" value="UniProtKB-SubCell"/>
</dbReference>
<keyword evidence="4" id="KW-1134">Transmembrane beta strand</keyword>
<reference evidence="13 14" key="1">
    <citation type="submission" date="2019-01" db="EMBL/GenBank/DDBJ databases">
        <authorList>
            <person name="Chen W.-M."/>
        </authorList>
    </citation>
    <scope>NUCLEOTIDE SEQUENCE [LARGE SCALE GENOMIC DNA]</scope>
    <source>
        <strain evidence="13 14">ICH-3</strain>
    </source>
</reference>
<feature type="chain" id="PRO_5018789653" evidence="11">
    <location>
        <begin position="29"/>
        <end position="330"/>
    </location>
</feature>
<keyword evidence="10" id="KW-0998">Cell outer membrane</keyword>
<comment type="subcellular location">
    <subcellularLocation>
        <location evidence="1">Cell outer membrane</location>
        <topology evidence="1">Multi-pass membrane protein</topology>
    </subcellularLocation>
</comment>
<keyword evidence="14" id="KW-1185">Reference proteome</keyword>
<dbReference type="PANTHER" id="PTHR34501:SF9">
    <property type="entry name" value="MAJOR OUTER MEMBRANE PROTEIN P.IA"/>
    <property type="match status" value="1"/>
</dbReference>
<feature type="domain" description="Porin" evidence="12">
    <location>
        <begin position="15"/>
        <end position="314"/>
    </location>
</feature>
<evidence type="ECO:0000256" key="9">
    <source>
        <dbReference type="ARBA" id="ARBA00023136"/>
    </source>
</evidence>
<evidence type="ECO:0000256" key="3">
    <source>
        <dbReference type="ARBA" id="ARBA00022448"/>
    </source>
</evidence>
<organism evidence="13 14">
    <name type="scientific">Rubrivivax albus</name>
    <dbReference type="NCBI Taxonomy" id="2499835"/>
    <lineage>
        <taxon>Bacteria</taxon>
        <taxon>Pseudomonadati</taxon>
        <taxon>Pseudomonadota</taxon>
        <taxon>Betaproteobacteria</taxon>
        <taxon>Burkholderiales</taxon>
        <taxon>Sphaerotilaceae</taxon>
        <taxon>Rubrivivax</taxon>
    </lineage>
</organism>
<dbReference type="OrthoDB" id="6975458at2"/>
<evidence type="ECO:0000256" key="11">
    <source>
        <dbReference type="SAM" id="SignalP"/>
    </source>
</evidence>
<evidence type="ECO:0000256" key="5">
    <source>
        <dbReference type="ARBA" id="ARBA00022692"/>
    </source>
</evidence>
<evidence type="ECO:0000313" key="13">
    <source>
        <dbReference type="EMBL" id="RVT51483.1"/>
    </source>
</evidence>
<comment type="caution">
    <text evidence="13">The sequence shown here is derived from an EMBL/GenBank/DDBJ whole genome shotgun (WGS) entry which is preliminary data.</text>
</comment>
<dbReference type="InterPro" id="IPR050298">
    <property type="entry name" value="Gram-neg_bact_OMP"/>
</dbReference>
<keyword evidence="7" id="KW-0406">Ion transport</keyword>
<dbReference type="InterPro" id="IPR033900">
    <property type="entry name" value="Gram_neg_porin_domain"/>
</dbReference>